<dbReference type="SUPFAM" id="SSF47413">
    <property type="entry name" value="lambda repressor-like DNA-binding domains"/>
    <property type="match status" value="1"/>
</dbReference>
<dbReference type="CDD" id="cd00093">
    <property type="entry name" value="HTH_XRE"/>
    <property type="match status" value="1"/>
</dbReference>
<proteinExistence type="predicted"/>
<gene>
    <name evidence="1" type="ORF">AOLFYP35_01229</name>
</gene>
<dbReference type="InterPro" id="IPR010982">
    <property type="entry name" value="Lambda_DNA-bd_dom_sf"/>
</dbReference>
<organism evidence="1">
    <name type="scientific">Schaalia odontolytica</name>
    <dbReference type="NCBI Taxonomy" id="1660"/>
    <lineage>
        <taxon>Bacteria</taxon>
        <taxon>Bacillati</taxon>
        <taxon>Actinomycetota</taxon>
        <taxon>Actinomycetes</taxon>
        <taxon>Actinomycetales</taxon>
        <taxon>Actinomycetaceae</taxon>
        <taxon>Schaalia</taxon>
    </lineage>
</organism>
<accession>A0A6N2TDS5</accession>
<protein>
    <submittedName>
        <fullName evidence="1">Uncharacterized protein</fullName>
    </submittedName>
</protein>
<dbReference type="InterPro" id="IPR001387">
    <property type="entry name" value="Cro/C1-type_HTH"/>
</dbReference>
<dbReference type="GO" id="GO:0003677">
    <property type="term" value="F:DNA binding"/>
    <property type="evidence" value="ECO:0007669"/>
    <property type="project" value="InterPro"/>
</dbReference>
<reference evidence="1" key="1">
    <citation type="submission" date="2019-11" db="EMBL/GenBank/DDBJ databases">
        <authorList>
            <person name="Feng L."/>
        </authorList>
    </citation>
    <scope>NUCLEOTIDE SEQUENCE</scope>
    <source>
        <strain evidence="1">AodontolyticusLFYP35</strain>
    </source>
</reference>
<name>A0A6N2TDS5_9ACTO</name>
<evidence type="ECO:0000313" key="1">
    <source>
        <dbReference type="EMBL" id="VYT01836.1"/>
    </source>
</evidence>
<dbReference type="AlphaFoldDB" id="A0A6N2TDS5"/>
<dbReference type="Gene3D" id="1.10.260.40">
    <property type="entry name" value="lambda repressor-like DNA-binding domains"/>
    <property type="match status" value="1"/>
</dbReference>
<sequence length="98" mass="10861">MSTKLSPAALQGMTLAEVVAENVRAYAGRRRLTRSELARMIGMNNTAAGSRWRGEIEWRLSELPGVANALCVTINDLMTPPRGVELRPRQDSNLQPRD</sequence>
<dbReference type="EMBL" id="CACRSM010000002">
    <property type="protein sequence ID" value="VYT01836.1"/>
    <property type="molecule type" value="Genomic_DNA"/>
</dbReference>